<keyword evidence="5" id="KW-1185">Reference proteome</keyword>
<name>A0ABP0QHA4_9DINO</name>
<accession>A0ABP0QHA4</accession>
<keyword evidence="2" id="KW-0812">Transmembrane</keyword>
<feature type="region of interest" description="Disordered" evidence="1">
    <location>
        <begin position="285"/>
        <end position="304"/>
    </location>
</feature>
<sequence>MALDMRAVTDDLERLEADRSKTKLSNEDLEKGQTSHSGHSACCVDVSLETCHPKGPQLGALVLSFIVACAVILLNMPNIARATAEAVPRPWSVIYVISFWMMLLALLGSCCFVGWLAKGEAEGRKYWPAGGCCLLLVVLPGAVLSLVFILADTWDDLSLQGAGTAEAYTIAFLLLSSMAAILPAVVFCLIAVRGVQRRLAETSDSKIAIGLFAGLCLVLVSFLVAGIAICFTLQPLGVGLAWLACLTLLGILIFSTGSCLIACQTASVAPEELLAPEHQLGAARVSRSSGAPRASGARVARSSALSARSLERLKVKRPSRRKTV</sequence>
<feature type="transmembrane region" description="Helical" evidence="2">
    <location>
        <begin position="58"/>
        <end position="80"/>
    </location>
</feature>
<organism evidence="3 5">
    <name type="scientific">Durusdinium trenchii</name>
    <dbReference type="NCBI Taxonomy" id="1381693"/>
    <lineage>
        <taxon>Eukaryota</taxon>
        <taxon>Sar</taxon>
        <taxon>Alveolata</taxon>
        <taxon>Dinophyceae</taxon>
        <taxon>Suessiales</taxon>
        <taxon>Symbiodiniaceae</taxon>
        <taxon>Durusdinium</taxon>
    </lineage>
</organism>
<gene>
    <name evidence="3" type="ORF">CCMP2556_LOCUS41905</name>
    <name evidence="4" type="ORF">CCMP2556_LOCUS41939</name>
</gene>
<dbReference type="EMBL" id="CAXAMN010024428">
    <property type="protein sequence ID" value="CAK9086599.1"/>
    <property type="molecule type" value="Genomic_DNA"/>
</dbReference>
<feature type="transmembrane region" description="Helical" evidence="2">
    <location>
        <begin position="240"/>
        <end position="263"/>
    </location>
</feature>
<evidence type="ECO:0000313" key="3">
    <source>
        <dbReference type="EMBL" id="CAK9086526.1"/>
    </source>
</evidence>
<reference evidence="3 5" key="1">
    <citation type="submission" date="2024-02" db="EMBL/GenBank/DDBJ databases">
        <authorList>
            <person name="Chen Y."/>
            <person name="Shah S."/>
            <person name="Dougan E. K."/>
            <person name="Thang M."/>
            <person name="Chan C."/>
        </authorList>
    </citation>
    <scope>NUCLEOTIDE SEQUENCE [LARGE SCALE GENOMIC DNA]</scope>
</reference>
<evidence type="ECO:0008006" key="6">
    <source>
        <dbReference type="Google" id="ProtNLM"/>
    </source>
</evidence>
<keyword evidence="2" id="KW-1133">Transmembrane helix</keyword>
<dbReference type="Proteomes" id="UP001642484">
    <property type="component" value="Unassembled WGS sequence"/>
</dbReference>
<evidence type="ECO:0000256" key="2">
    <source>
        <dbReference type="SAM" id="Phobius"/>
    </source>
</evidence>
<comment type="caution">
    <text evidence="3">The sequence shown here is derived from an EMBL/GenBank/DDBJ whole genome shotgun (WGS) entry which is preliminary data.</text>
</comment>
<evidence type="ECO:0000256" key="1">
    <source>
        <dbReference type="SAM" id="MobiDB-lite"/>
    </source>
</evidence>
<feature type="transmembrane region" description="Helical" evidence="2">
    <location>
        <begin position="207"/>
        <end position="234"/>
    </location>
</feature>
<feature type="transmembrane region" description="Helical" evidence="2">
    <location>
        <begin position="170"/>
        <end position="195"/>
    </location>
</feature>
<evidence type="ECO:0000313" key="4">
    <source>
        <dbReference type="EMBL" id="CAK9086599.1"/>
    </source>
</evidence>
<proteinExistence type="predicted"/>
<protein>
    <recommendedName>
        <fullName evidence="6">Transmembrane protein</fullName>
    </recommendedName>
</protein>
<feature type="transmembrane region" description="Helical" evidence="2">
    <location>
        <begin position="92"/>
        <end position="117"/>
    </location>
</feature>
<keyword evidence="2" id="KW-0472">Membrane</keyword>
<feature type="transmembrane region" description="Helical" evidence="2">
    <location>
        <begin position="129"/>
        <end position="150"/>
    </location>
</feature>
<evidence type="ECO:0000313" key="5">
    <source>
        <dbReference type="Proteomes" id="UP001642484"/>
    </source>
</evidence>
<dbReference type="EMBL" id="CAXAMN010024417">
    <property type="protein sequence ID" value="CAK9086526.1"/>
    <property type="molecule type" value="Genomic_DNA"/>
</dbReference>